<feature type="domain" description="Phospholipase/carboxylesterase/thioesterase" evidence="2">
    <location>
        <begin position="41"/>
        <end position="209"/>
    </location>
</feature>
<evidence type="ECO:0000256" key="1">
    <source>
        <dbReference type="ARBA" id="ARBA00006499"/>
    </source>
</evidence>
<accession>A0AAJ5C7Z4</accession>
<evidence type="ECO:0000259" key="2">
    <source>
        <dbReference type="Pfam" id="PF02230"/>
    </source>
</evidence>
<dbReference type="EMBL" id="OAPG01000019">
    <property type="protein sequence ID" value="SNX87436.1"/>
    <property type="molecule type" value="Genomic_DNA"/>
</dbReference>
<dbReference type="GO" id="GO:0005737">
    <property type="term" value="C:cytoplasm"/>
    <property type="evidence" value="ECO:0007669"/>
    <property type="project" value="TreeGrafter"/>
</dbReference>
<dbReference type="Pfam" id="PF02230">
    <property type="entry name" value="Abhydrolase_2"/>
    <property type="match status" value="1"/>
</dbReference>
<dbReference type="GO" id="GO:0008474">
    <property type="term" value="F:palmitoyl-(protein) hydrolase activity"/>
    <property type="evidence" value="ECO:0007669"/>
    <property type="project" value="TreeGrafter"/>
</dbReference>
<reference evidence="3" key="1">
    <citation type="submission" date="2023-10" db="EMBL/GenBank/DDBJ databases">
        <authorList>
            <person name="Guldener U."/>
        </authorList>
    </citation>
    <scope>NUCLEOTIDE SEQUENCE</scope>
    <source>
        <strain evidence="3">Mp4</strain>
    </source>
</reference>
<sequence length="270" mass="30202">MSSSRASIEVNALPQEAIRKPLKPSDAFSRFSAHHFSPSPSGIDSNLILLLHGLGDSDTGFFNLGKSLQRTLPQTAILTLQAPYKVPFLDNGAHWMWYPCFDQFGQLLTKPNSTQTVTHLINVLRHLIDDCGWLASWIHIFGFGQGATIALETLVSWTKYNHSDDAKHAHLASVVSISGEFISHPTLTNPASTPVLHIYRSKSDVPNHSDRWASHRKATTGLHLQRLGLEKEGQEQAMIRGSEWDSVMQFWSRSLRNRSSWELQGKVTVL</sequence>
<dbReference type="PANTHER" id="PTHR10655:SF67">
    <property type="entry name" value="PHOSPHOLIPASE_CARBOXYLESTERASE SUPERFAMILY (AFU_ORTHOLOGUE AFUA_5G09340)"/>
    <property type="match status" value="1"/>
</dbReference>
<dbReference type="SUPFAM" id="SSF53474">
    <property type="entry name" value="alpha/beta-Hydrolases"/>
    <property type="match status" value="1"/>
</dbReference>
<organism evidence="3 4">
    <name type="scientific">Melanopsichium pennsylvanicum</name>
    <dbReference type="NCBI Taxonomy" id="63383"/>
    <lineage>
        <taxon>Eukaryota</taxon>
        <taxon>Fungi</taxon>
        <taxon>Dikarya</taxon>
        <taxon>Basidiomycota</taxon>
        <taxon>Ustilaginomycotina</taxon>
        <taxon>Ustilaginomycetes</taxon>
        <taxon>Ustilaginales</taxon>
        <taxon>Ustilaginaceae</taxon>
        <taxon>Melanopsichium</taxon>
    </lineage>
</organism>
<proteinExistence type="inferred from homology"/>
<protein>
    <recommendedName>
        <fullName evidence="2">Phospholipase/carboxylesterase/thioesterase domain-containing protein</fullName>
    </recommendedName>
</protein>
<name>A0AAJ5C7Z4_9BASI</name>
<gene>
    <name evidence="3" type="ORF">MEPE_06146</name>
</gene>
<evidence type="ECO:0000313" key="4">
    <source>
        <dbReference type="Proteomes" id="UP001294444"/>
    </source>
</evidence>
<dbReference type="InterPro" id="IPR029058">
    <property type="entry name" value="AB_hydrolase_fold"/>
</dbReference>
<comment type="similarity">
    <text evidence="1">Belongs to the AB hydrolase superfamily. AB hydrolase 2 family.</text>
</comment>
<dbReference type="InterPro" id="IPR050565">
    <property type="entry name" value="LYPA1-2/EST-like"/>
</dbReference>
<dbReference type="PANTHER" id="PTHR10655">
    <property type="entry name" value="LYSOPHOSPHOLIPASE-RELATED"/>
    <property type="match status" value="1"/>
</dbReference>
<keyword evidence="4" id="KW-1185">Reference proteome</keyword>
<dbReference type="Proteomes" id="UP001294444">
    <property type="component" value="Unassembled WGS sequence"/>
</dbReference>
<dbReference type="AlphaFoldDB" id="A0AAJ5C7Z4"/>
<dbReference type="InterPro" id="IPR003140">
    <property type="entry name" value="PLipase/COase/thioEstase"/>
</dbReference>
<dbReference type="GO" id="GO:0052689">
    <property type="term" value="F:carboxylic ester hydrolase activity"/>
    <property type="evidence" value="ECO:0007669"/>
    <property type="project" value="TreeGrafter"/>
</dbReference>
<dbReference type="Gene3D" id="3.40.50.1820">
    <property type="entry name" value="alpha/beta hydrolase"/>
    <property type="match status" value="1"/>
</dbReference>
<comment type="caution">
    <text evidence="3">The sequence shown here is derived from an EMBL/GenBank/DDBJ whole genome shotgun (WGS) entry which is preliminary data.</text>
</comment>
<evidence type="ECO:0000313" key="3">
    <source>
        <dbReference type="EMBL" id="SNX87436.1"/>
    </source>
</evidence>